<comment type="caution">
    <text evidence="1">The sequence shown here is derived from an EMBL/GenBank/DDBJ whole genome shotgun (WGS) entry which is preliminary data.</text>
</comment>
<dbReference type="EMBL" id="PHFL01000046">
    <property type="protein sequence ID" value="RFM24101.1"/>
    <property type="molecule type" value="Genomic_DNA"/>
</dbReference>
<evidence type="ECO:0000313" key="2">
    <source>
        <dbReference type="Proteomes" id="UP000266389"/>
    </source>
</evidence>
<proteinExistence type="predicted"/>
<evidence type="ECO:0008006" key="3">
    <source>
        <dbReference type="Google" id="ProtNLM"/>
    </source>
</evidence>
<organism evidence="1 2">
    <name type="scientific">Candidatus Thermochlorobacter aerophilus</name>
    <dbReference type="NCBI Taxonomy" id="1868324"/>
    <lineage>
        <taxon>Bacteria</taxon>
        <taxon>Pseudomonadati</taxon>
        <taxon>Chlorobiota</taxon>
        <taxon>Chlorobiia</taxon>
        <taxon>Chlorobiales</taxon>
        <taxon>Candidatus Thermochlorobacteriaceae</taxon>
        <taxon>Candidatus Thermochlorobacter</taxon>
    </lineage>
</organism>
<reference evidence="1 2" key="1">
    <citation type="journal article" date="2011" name="ISME J.">
        <title>Community ecology of hot spring cyanobacterial mats: predominant populations and their functional potential.</title>
        <authorList>
            <person name="Klatt C.G."/>
            <person name="Wood J.M."/>
            <person name="Rusch D.B."/>
            <person name="Bateson M.M."/>
            <person name="Hamamura N."/>
            <person name="Heidelberg J.F."/>
            <person name="Grossman A.R."/>
            <person name="Bhaya D."/>
            <person name="Cohan F.M."/>
            <person name="Kuhl M."/>
            <person name="Bryant D.A."/>
            <person name="Ward D.M."/>
        </authorList>
    </citation>
    <scope>NUCLEOTIDE SEQUENCE [LARGE SCALE GENOMIC DNA]</scope>
    <source>
        <strain evidence="1">OS</strain>
    </source>
</reference>
<gene>
    <name evidence="1" type="ORF">D0433_07345</name>
</gene>
<evidence type="ECO:0000313" key="1">
    <source>
        <dbReference type="EMBL" id="RFM24101.1"/>
    </source>
</evidence>
<protein>
    <recommendedName>
        <fullName evidence="3">Glycosyltransferase family 1 protein</fullName>
    </recommendedName>
</protein>
<accession>A0A395M088</accession>
<dbReference type="Proteomes" id="UP000266389">
    <property type="component" value="Unassembled WGS sequence"/>
</dbReference>
<sequence length="420" mass="48205">MSDKGKKSDTMLDKIRNTIWVRARLRKLPVVRDWIFKRNINSIKSNYPAELKNSEVFRRERELLALTSLKAVQRTEGKNVLFINNSIPRCGIHQYGVNVAEILMKSKKFNFMYAECDFFNEIERQVLLLKPDIIIVNIVTLEEFAQMLSGLRRFRDAILIALHHEPAFISNVIKIMDIFDAHLIADPTMRKENPYSLIGLPRLIPSYDTNKNLSSEVVIGSFGFAGRHKGFEKLIRVVQEEFDAAVIRINMPANDYGGGGKSTYAINYAKELSAIVKKKNIRLEISTEFLTHEGILEFLSANTLNAFLYDDLGYRGVSSVIDYALAVRRPICITKSAMFRHIYDTEPSICLEETTLQEVIKNGIKPLEKFYEIWSEDAFLSRFEQILEEVLEKKNSKNLTCKNYASASLKIKRRNLSLAS</sequence>
<dbReference type="AlphaFoldDB" id="A0A395M088"/>
<name>A0A395M088_9BACT</name>